<dbReference type="Proteomes" id="UP000051248">
    <property type="component" value="Unassembled WGS sequence"/>
</dbReference>
<dbReference type="RefSeq" id="WP_025025091.1">
    <property type="nucleotide sequence ID" value="NZ_AZDZ01000003.1"/>
</dbReference>
<name>A0A0R1K9J0_9LACO</name>
<sequence>MINITVYKEAESGEGYEYNEMLVNPKQIVSIGSHMVDDQLYQLTLPNIDDCYLTDEEGKDKIVGALR</sequence>
<dbReference type="EMBL" id="AZDZ01000003">
    <property type="protein sequence ID" value="KRK80358.1"/>
    <property type="molecule type" value="Genomic_DNA"/>
</dbReference>
<protein>
    <submittedName>
        <fullName evidence="1">Uncharacterized protein</fullName>
    </submittedName>
</protein>
<dbReference type="PATRIC" id="fig|1423775.4.peg.1812"/>
<dbReference type="OrthoDB" id="9801254at2"/>
<reference evidence="1 2" key="1">
    <citation type="journal article" date="2015" name="Genome Announc.">
        <title>Expanding the biotechnology potential of lactobacilli through comparative genomics of 213 strains and associated genera.</title>
        <authorList>
            <person name="Sun Z."/>
            <person name="Harris H.M."/>
            <person name="McCann A."/>
            <person name="Guo C."/>
            <person name="Argimon S."/>
            <person name="Zhang W."/>
            <person name="Yang X."/>
            <person name="Jeffery I.B."/>
            <person name="Cooney J.C."/>
            <person name="Kagawa T.F."/>
            <person name="Liu W."/>
            <person name="Song Y."/>
            <person name="Salvetti E."/>
            <person name="Wrobel A."/>
            <person name="Rasinkangas P."/>
            <person name="Parkhill J."/>
            <person name="Rea M.C."/>
            <person name="O'Sullivan O."/>
            <person name="Ritari J."/>
            <person name="Douillard F.P."/>
            <person name="Paul Ross R."/>
            <person name="Yang R."/>
            <person name="Briner A.E."/>
            <person name="Felis G.E."/>
            <person name="de Vos W.M."/>
            <person name="Barrangou R."/>
            <person name="Klaenhammer T.R."/>
            <person name="Caufield P.W."/>
            <person name="Cui Y."/>
            <person name="Zhang H."/>
            <person name="O'Toole P.W."/>
        </authorList>
    </citation>
    <scope>NUCLEOTIDE SEQUENCE [LARGE SCALE GENOMIC DNA]</scope>
    <source>
        <strain evidence="1 2">DSM 19682</strain>
    </source>
</reference>
<dbReference type="STRING" id="1423775.FD03_GL001777"/>
<proteinExistence type="predicted"/>
<organism evidence="1 2">
    <name type="scientific">Companilactobacillus nodensis DSM 19682 = JCM 14932 = NBRC 107160</name>
    <dbReference type="NCBI Taxonomy" id="1423775"/>
    <lineage>
        <taxon>Bacteria</taxon>
        <taxon>Bacillati</taxon>
        <taxon>Bacillota</taxon>
        <taxon>Bacilli</taxon>
        <taxon>Lactobacillales</taxon>
        <taxon>Lactobacillaceae</taxon>
        <taxon>Companilactobacillus</taxon>
    </lineage>
</organism>
<keyword evidence="2" id="KW-1185">Reference proteome</keyword>
<gene>
    <name evidence="1" type="ORF">FD03_GL001777</name>
</gene>
<evidence type="ECO:0000313" key="1">
    <source>
        <dbReference type="EMBL" id="KRK80358.1"/>
    </source>
</evidence>
<accession>A0A0R1K9J0</accession>
<dbReference type="AlphaFoldDB" id="A0A0R1K9J0"/>
<comment type="caution">
    <text evidence="1">The sequence shown here is derived from an EMBL/GenBank/DDBJ whole genome shotgun (WGS) entry which is preliminary data.</text>
</comment>
<evidence type="ECO:0000313" key="2">
    <source>
        <dbReference type="Proteomes" id="UP000051248"/>
    </source>
</evidence>